<keyword evidence="12" id="KW-1185">Reference proteome</keyword>
<dbReference type="GO" id="GO:0000045">
    <property type="term" value="P:autophagosome assembly"/>
    <property type="evidence" value="ECO:0007669"/>
    <property type="project" value="TreeGrafter"/>
</dbReference>
<keyword evidence="4 6" id="KW-0418">Kinase</keyword>
<protein>
    <recommendedName>
        <fullName evidence="1">phosphatidylinositol 3-kinase</fullName>
        <ecNumber evidence="1">2.7.1.137</ecNumber>
    </recommendedName>
</protein>
<dbReference type="OrthoDB" id="67688at2759"/>
<dbReference type="GeneID" id="7830455"/>
<dbReference type="Proteomes" id="UP000009168">
    <property type="component" value="Unassembled WGS sequence"/>
</dbReference>
<dbReference type="RefSeq" id="XP_001032332.1">
    <property type="nucleotide sequence ID" value="XM_001032332.3"/>
</dbReference>
<feature type="domain" description="C2 PI3K-type" evidence="10">
    <location>
        <begin position="27"/>
        <end position="181"/>
    </location>
</feature>
<feature type="domain" description="PI3K/PI4K catalytic" evidence="8">
    <location>
        <begin position="584"/>
        <end position="875"/>
    </location>
</feature>
<dbReference type="KEGG" id="tet:TTHERM_00649380"/>
<dbReference type="InterPro" id="IPR016024">
    <property type="entry name" value="ARM-type_fold"/>
</dbReference>
<dbReference type="EC" id="2.7.1.137" evidence="1"/>
<evidence type="ECO:0000259" key="10">
    <source>
        <dbReference type="PROSITE" id="PS51547"/>
    </source>
</evidence>
<dbReference type="InterPro" id="IPR000403">
    <property type="entry name" value="PI3/4_kinase_cat_dom"/>
</dbReference>
<evidence type="ECO:0000313" key="12">
    <source>
        <dbReference type="Proteomes" id="UP000009168"/>
    </source>
</evidence>
<dbReference type="GO" id="GO:0000407">
    <property type="term" value="C:phagophore assembly site"/>
    <property type="evidence" value="ECO:0007669"/>
    <property type="project" value="TreeGrafter"/>
</dbReference>
<dbReference type="Gene3D" id="1.10.1070.11">
    <property type="entry name" value="Phosphatidylinositol 3-/4-kinase, catalytic domain"/>
    <property type="match status" value="1"/>
</dbReference>
<dbReference type="SUPFAM" id="SSF56112">
    <property type="entry name" value="Protein kinase-like (PK-like)"/>
    <property type="match status" value="1"/>
</dbReference>
<dbReference type="STRING" id="312017.I7M690"/>
<evidence type="ECO:0000313" key="11">
    <source>
        <dbReference type="EMBL" id="EAR84669.1"/>
    </source>
</evidence>
<name>I7M690_TETTS</name>
<evidence type="ECO:0000256" key="5">
    <source>
        <dbReference type="ARBA" id="ARBA00022840"/>
    </source>
</evidence>
<dbReference type="eggNOG" id="KOG0906">
    <property type="taxonomic scope" value="Eukaryota"/>
</dbReference>
<organism evidence="11 12">
    <name type="scientific">Tetrahymena thermophila (strain SB210)</name>
    <dbReference type="NCBI Taxonomy" id="312017"/>
    <lineage>
        <taxon>Eukaryota</taxon>
        <taxon>Sar</taxon>
        <taxon>Alveolata</taxon>
        <taxon>Ciliophora</taxon>
        <taxon>Intramacronucleata</taxon>
        <taxon>Oligohymenophorea</taxon>
        <taxon>Hymenostomatida</taxon>
        <taxon>Tetrahymenina</taxon>
        <taxon>Tetrahymenidae</taxon>
        <taxon>Tetrahymena</taxon>
    </lineage>
</organism>
<dbReference type="PROSITE" id="PS51545">
    <property type="entry name" value="PIK_HELICAL"/>
    <property type="match status" value="1"/>
</dbReference>
<dbReference type="GO" id="GO:0006897">
    <property type="term" value="P:endocytosis"/>
    <property type="evidence" value="ECO:0007669"/>
    <property type="project" value="TreeGrafter"/>
</dbReference>
<dbReference type="CDD" id="cd00896">
    <property type="entry name" value="PI3Kc_III"/>
    <property type="match status" value="1"/>
</dbReference>
<accession>I7M690</accession>
<dbReference type="InterPro" id="IPR035892">
    <property type="entry name" value="C2_domain_sf"/>
</dbReference>
<evidence type="ECO:0000256" key="3">
    <source>
        <dbReference type="ARBA" id="ARBA00022741"/>
    </source>
</evidence>
<dbReference type="PIRSF" id="PIRSF000587">
    <property type="entry name" value="PI3K_Vps34"/>
    <property type="match status" value="1"/>
</dbReference>
<evidence type="ECO:0000256" key="4">
    <source>
        <dbReference type="ARBA" id="ARBA00022777"/>
    </source>
</evidence>
<dbReference type="Gene3D" id="2.60.40.150">
    <property type="entry name" value="C2 domain"/>
    <property type="match status" value="1"/>
</dbReference>
<gene>
    <name evidence="11" type="ORF">TTHERM_00649380</name>
</gene>
<dbReference type="PANTHER" id="PTHR10048">
    <property type="entry name" value="PHOSPHATIDYLINOSITOL KINASE"/>
    <property type="match status" value="1"/>
</dbReference>
<dbReference type="Pfam" id="PF00454">
    <property type="entry name" value="PI3_PI4_kinase"/>
    <property type="match status" value="1"/>
</dbReference>
<dbReference type="AlphaFoldDB" id="I7M690"/>
<dbReference type="GO" id="GO:0034272">
    <property type="term" value="C:phosphatidylinositol 3-kinase complex, class III, type II"/>
    <property type="evidence" value="ECO:0007669"/>
    <property type="project" value="TreeGrafter"/>
</dbReference>
<evidence type="ECO:0000259" key="8">
    <source>
        <dbReference type="PROSITE" id="PS50290"/>
    </source>
</evidence>
<evidence type="ECO:0000256" key="6">
    <source>
        <dbReference type="PIRNR" id="PIRNR000587"/>
    </source>
</evidence>
<dbReference type="HOGENOM" id="CLU_004869_0_0_1"/>
<dbReference type="OMA" id="LHKFAQY"/>
<dbReference type="GO" id="GO:0016303">
    <property type="term" value="F:1-phosphatidylinositol-3-kinase activity"/>
    <property type="evidence" value="ECO:0007669"/>
    <property type="project" value="UniProtKB-EC"/>
</dbReference>
<keyword evidence="3 6" id="KW-0547">Nucleotide-binding</keyword>
<dbReference type="Gene3D" id="3.30.1010.10">
    <property type="entry name" value="Phosphatidylinositol 3-kinase Catalytic Subunit, Chain A, domain 4"/>
    <property type="match status" value="1"/>
</dbReference>
<dbReference type="GO" id="GO:0034271">
    <property type="term" value="C:phosphatidylinositol 3-kinase complex, class III, type I"/>
    <property type="evidence" value="ECO:0007669"/>
    <property type="project" value="TreeGrafter"/>
</dbReference>
<dbReference type="Pfam" id="PF00613">
    <property type="entry name" value="PI3Ka"/>
    <property type="match status" value="1"/>
</dbReference>
<comment type="similarity">
    <text evidence="6 7">Belongs to the PI3/PI4-kinase family.</text>
</comment>
<dbReference type="InterPro" id="IPR002420">
    <property type="entry name" value="PI3K-type_C2_dom"/>
</dbReference>
<dbReference type="GO" id="GO:0005768">
    <property type="term" value="C:endosome"/>
    <property type="evidence" value="ECO:0007669"/>
    <property type="project" value="TreeGrafter"/>
</dbReference>
<dbReference type="PROSITE" id="PS50290">
    <property type="entry name" value="PI3_4_KINASE_3"/>
    <property type="match status" value="1"/>
</dbReference>
<dbReference type="Gene3D" id="1.25.40.70">
    <property type="entry name" value="Phosphatidylinositol 3-kinase, accessory domain (PIK)"/>
    <property type="match status" value="1"/>
</dbReference>
<evidence type="ECO:0000256" key="2">
    <source>
        <dbReference type="ARBA" id="ARBA00022679"/>
    </source>
</evidence>
<dbReference type="SMART" id="SM00146">
    <property type="entry name" value="PI3Kc"/>
    <property type="match status" value="1"/>
</dbReference>
<dbReference type="GO" id="GO:0005524">
    <property type="term" value="F:ATP binding"/>
    <property type="evidence" value="ECO:0007669"/>
    <property type="project" value="UniProtKB-UniRule"/>
</dbReference>
<dbReference type="PANTHER" id="PTHR10048:SF7">
    <property type="entry name" value="PHOSPHATIDYLINOSITOL 3-KINASE CATALYTIC SUBUNIT TYPE 3"/>
    <property type="match status" value="1"/>
</dbReference>
<dbReference type="InterPro" id="IPR036940">
    <property type="entry name" value="PI3/4_kinase_cat_sf"/>
</dbReference>
<reference evidence="12" key="1">
    <citation type="journal article" date="2006" name="PLoS Biol.">
        <title>Macronuclear genome sequence of the ciliate Tetrahymena thermophila, a model eukaryote.</title>
        <authorList>
            <person name="Eisen J.A."/>
            <person name="Coyne R.S."/>
            <person name="Wu M."/>
            <person name="Wu D."/>
            <person name="Thiagarajan M."/>
            <person name="Wortman J.R."/>
            <person name="Badger J.H."/>
            <person name="Ren Q."/>
            <person name="Amedeo P."/>
            <person name="Jones K.M."/>
            <person name="Tallon L.J."/>
            <person name="Delcher A.L."/>
            <person name="Salzberg S.L."/>
            <person name="Silva J.C."/>
            <person name="Haas B.J."/>
            <person name="Majoros W.H."/>
            <person name="Farzad M."/>
            <person name="Carlton J.M."/>
            <person name="Smith R.K. Jr."/>
            <person name="Garg J."/>
            <person name="Pearlman R.E."/>
            <person name="Karrer K.M."/>
            <person name="Sun L."/>
            <person name="Manning G."/>
            <person name="Elde N.C."/>
            <person name="Turkewitz A.P."/>
            <person name="Asai D.J."/>
            <person name="Wilkes D.E."/>
            <person name="Wang Y."/>
            <person name="Cai H."/>
            <person name="Collins K."/>
            <person name="Stewart B.A."/>
            <person name="Lee S.R."/>
            <person name="Wilamowska K."/>
            <person name="Weinberg Z."/>
            <person name="Ruzzo W.L."/>
            <person name="Wloga D."/>
            <person name="Gaertig J."/>
            <person name="Frankel J."/>
            <person name="Tsao C.-C."/>
            <person name="Gorovsky M.A."/>
            <person name="Keeling P.J."/>
            <person name="Waller R.F."/>
            <person name="Patron N.J."/>
            <person name="Cherry J.M."/>
            <person name="Stover N.A."/>
            <person name="Krieger C.J."/>
            <person name="del Toro C."/>
            <person name="Ryder H.F."/>
            <person name="Williamson S.C."/>
            <person name="Barbeau R.A."/>
            <person name="Hamilton E.P."/>
            <person name="Orias E."/>
        </authorList>
    </citation>
    <scope>NUCLEOTIDE SEQUENCE [LARGE SCALE GENOMIC DNA]</scope>
    <source>
        <strain evidence="12">SB210</strain>
    </source>
</reference>
<dbReference type="GO" id="GO:0005777">
    <property type="term" value="C:peroxisome"/>
    <property type="evidence" value="ECO:0007669"/>
    <property type="project" value="TreeGrafter"/>
</dbReference>
<dbReference type="InParanoid" id="I7M690"/>
<evidence type="ECO:0000259" key="9">
    <source>
        <dbReference type="PROSITE" id="PS51545"/>
    </source>
</evidence>
<evidence type="ECO:0000256" key="7">
    <source>
        <dbReference type="PROSITE-ProRule" id="PRU00880"/>
    </source>
</evidence>
<dbReference type="InterPro" id="IPR008290">
    <property type="entry name" value="PI3K_Vps34"/>
</dbReference>
<dbReference type="PROSITE" id="PS51547">
    <property type="entry name" value="C2_PI3K"/>
    <property type="match status" value="1"/>
</dbReference>
<dbReference type="Pfam" id="PF00792">
    <property type="entry name" value="PI3K_C2"/>
    <property type="match status" value="1"/>
</dbReference>
<dbReference type="EMBL" id="GG662698">
    <property type="protein sequence ID" value="EAR84669.1"/>
    <property type="molecule type" value="Genomic_DNA"/>
</dbReference>
<keyword evidence="5 6" id="KW-0067">ATP-binding</keyword>
<keyword evidence="2 6" id="KW-0808">Transferase</keyword>
<dbReference type="InterPro" id="IPR042236">
    <property type="entry name" value="PI3K_accessory_sf"/>
</dbReference>
<dbReference type="SUPFAM" id="SSF49562">
    <property type="entry name" value="C2 domain (Calcium/lipid-binding domain, CaLB)"/>
    <property type="match status" value="1"/>
</dbReference>
<dbReference type="InterPro" id="IPR001263">
    <property type="entry name" value="PI3K_accessory_dom"/>
</dbReference>
<dbReference type="GO" id="GO:0048015">
    <property type="term" value="P:phosphatidylinositol-mediated signaling"/>
    <property type="evidence" value="ECO:0007669"/>
    <property type="project" value="TreeGrafter"/>
</dbReference>
<dbReference type="SMART" id="SM00145">
    <property type="entry name" value="PI3Ka"/>
    <property type="match status" value="1"/>
</dbReference>
<proteinExistence type="inferred from homology"/>
<feature type="domain" description="PIK helical" evidence="9">
    <location>
        <begin position="305"/>
        <end position="501"/>
    </location>
</feature>
<sequence length="891" mass="104271">MKKGPTEYIQHTLLDQLPVKFKICCINDQKKVLRYFFNDEDGSSKLENLEAMVTAQLVVNEKKIQPAQQTLFIDRMLFEQNIIFNYKYKDLSYNSIIAITLWCSQKNKDEKKPLGCTTISLFDDQFRLRQGKYHLYIWPDTLPDTSYTSITPGLVTDDNIKQINFSHQKTEQAFTNVNKFPQKTGSSIHRNQLKEQLDLQKIYAFQKIPSAFLEIDFPNFETLVLYQEPEYIIDNDLSSKEINNSQSNSSTNSNQQSLTGGKSSKFFIQEVDFSECVVTSDFDYENRKDDLIQEQTALIIREDENPQQLKPSKNELQIIENSIKKPILGELKQDEKLLFYRFRYSLVQNPEALVKFLHSINWDNQKELNEAKKLLKIWAKCSYGDALHLLSSSFCANEFYNKKYKKPQDTAIYIRKYACEQLEKEQTSTICSILLQLTQALRYEPFDYQKSHLAQFLVKKACENTEIATLFYWYLLVECDKEMDLKEKAKLSSTNQKVQEWFNQVFERMNEELEEKCEENHQVLSLQSEFRQKLRQIVASMAKKDRTQKIEIIKKKLASEEFKRPNFKEHPFCLNPNLMIVESIHQQSTVFKSAMAPIKMTFTSYPIGQKEKEGKVEMIYKNGDDLRQDQLVMQIFNLMDGLLKGVGQDFRLMPYKVLACSKNDGFMEFVPNSTTIQDLLKGGKQFSQYLQNLAANPENPIYEEYKRLRMQNDEQGKLSNIEYVSQKIMENYMLSCAGYSVMTYFLGVGDRHLENLMVDITGKFFHIDFGFILGQDPKPYPPPLKLCRQMIEGMGGKDSKVYAEFRKKCVHAYIYLRKYAKLIVNLFHLMIDSGIKDMSIEALEKLAEKFYLDFNDTQAELHFLNILDESETALFARVTDMIHKWATYWRA</sequence>
<evidence type="ECO:0000256" key="1">
    <source>
        <dbReference type="ARBA" id="ARBA00012073"/>
    </source>
</evidence>
<dbReference type="InterPro" id="IPR011009">
    <property type="entry name" value="Kinase-like_dom_sf"/>
</dbReference>
<dbReference type="SUPFAM" id="SSF48371">
    <property type="entry name" value="ARM repeat"/>
    <property type="match status" value="1"/>
</dbReference>
<dbReference type="InterPro" id="IPR015433">
    <property type="entry name" value="PI3/4_kinase"/>
</dbReference>
<dbReference type="InterPro" id="IPR057756">
    <property type="entry name" value="PI3-kinase_type3/VPS34_cat"/>
</dbReference>